<dbReference type="InterPro" id="IPR005883">
    <property type="entry name" value="PilM"/>
</dbReference>
<organism evidence="1 2">
    <name type="scientific">Candidatus Sungbacteria bacterium RIFCSPLOWO2_01_FULL_59_16</name>
    <dbReference type="NCBI Taxonomy" id="1802280"/>
    <lineage>
        <taxon>Bacteria</taxon>
        <taxon>Candidatus Sungiibacteriota</taxon>
    </lineage>
</organism>
<dbReference type="Gene3D" id="3.30.1490.300">
    <property type="match status" value="1"/>
</dbReference>
<sequence>MCIPRAFKGVVCYTEAILGGLGARPETHVDIPFLKKFKFSSLRNLFGRRPTRFVGVDIGSDSAKVVQLRKERERAVLETYGELKTGHYFAKDSLAAGGFLGATDETLVNILTDIVRAAKITATNAVFSIPATASFLTVISLPLVDRGEIAAAIPFEAKKYIPIPMKEVTLDWDVVGESEEEKRVDVLLAAVPTELITMYQRVAEVANISLDAVEIESFCLVRALLAGDRGVSAIINWGAVVTTLTIVDHERIQANHNFGRGSFEMTNALSQTLGVNLERAEAMKREIGLSEKPEDRPITGIITPIVDAAFADCDRAMTAYNRASSRRIEKIVLIGGGANLAGLVAYTAKRFGLETAIGNPFARTVTPEFLQQVLRDIAPHFAVATGAALRPFSVS</sequence>
<dbReference type="PANTHER" id="PTHR32432">
    <property type="entry name" value="CELL DIVISION PROTEIN FTSA-RELATED"/>
    <property type="match status" value="1"/>
</dbReference>
<name>A0A1G2L9E1_9BACT</name>
<protein>
    <recommendedName>
        <fullName evidence="3">SHS2 domain-containing protein</fullName>
    </recommendedName>
</protein>
<gene>
    <name evidence="1" type="ORF">A3B37_03860</name>
</gene>
<dbReference type="AlphaFoldDB" id="A0A1G2L9E1"/>
<evidence type="ECO:0000313" key="1">
    <source>
        <dbReference type="EMBL" id="OHA08164.1"/>
    </source>
</evidence>
<comment type="caution">
    <text evidence="1">The sequence shown here is derived from an EMBL/GenBank/DDBJ whole genome shotgun (WGS) entry which is preliminary data.</text>
</comment>
<dbReference type="EMBL" id="MHQS01000022">
    <property type="protein sequence ID" value="OHA08164.1"/>
    <property type="molecule type" value="Genomic_DNA"/>
</dbReference>
<dbReference type="SUPFAM" id="SSF53067">
    <property type="entry name" value="Actin-like ATPase domain"/>
    <property type="match status" value="2"/>
</dbReference>
<dbReference type="Gene3D" id="3.30.420.40">
    <property type="match status" value="2"/>
</dbReference>
<proteinExistence type="predicted"/>
<dbReference type="CDD" id="cd24049">
    <property type="entry name" value="ASKHA_NBD_PilM"/>
    <property type="match status" value="1"/>
</dbReference>
<reference evidence="1 2" key="1">
    <citation type="journal article" date="2016" name="Nat. Commun.">
        <title>Thousands of microbial genomes shed light on interconnected biogeochemical processes in an aquifer system.</title>
        <authorList>
            <person name="Anantharaman K."/>
            <person name="Brown C.T."/>
            <person name="Hug L.A."/>
            <person name="Sharon I."/>
            <person name="Castelle C.J."/>
            <person name="Probst A.J."/>
            <person name="Thomas B.C."/>
            <person name="Singh A."/>
            <person name="Wilkins M.J."/>
            <person name="Karaoz U."/>
            <person name="Brodie E.L."/>
            <person name="Williams K.H."/>
            <person name="Hubbard S.S."/>
            <person name="Banfield J.F."/>
        </authorList>
    </citation>
    <scope>NUCLEOTIDE SEQUENCE [LARGE SCALE GENOMIC DNA]</scope>
</reference>
<dbReference type="STRING" id="1802280.A3B37_03860"/>
<evidence type="ECO:0008006" key="3">
    <source>
        <dbReference type="Google" id="ProtNLM"/>
    </source>
</evidence>
<evidence type="ECO:0000313" key="2">
    <source>
        <dbReference type="Proteomes" id="UP000176705"/>
    </source>
</evidence>
<dbReference type="PANTHER" id="PTHR32432:SF3">
    <property type="entry name" value="ETHANOLAMINE UTILIZATION PROTEIN EUTJ"/>
    <property type="match status" value="1"/>
</dbReference>
<accession>A0A1G2L9E1</accession>
<dbReference type="Pfam" id="PF11104">
    <property type="entry name" value="PilM_2"/>
    <property type="match status" value="1"/>
</dbReference>
<dbReference type="PIRSF" id="PIRSF019169">
    <property type="entry name" value="PilM"/>
    <property type="match status" value="1"/>
</dbReference>
<dbReference type="InterPro" id="IPR043129">
    <property type="entry name" value="ATPase_NBD"/>
</dbReference>
<dbReference type="InterPro" id="IPR050696">
    <property type="entry name" value="FtsA/MreB"/>
</dbReference>
<dbReference type="NCBIfam" id="TIGR01175">
    <property type="entry name" value="pilM"/>
    <property type="match status" value="1"/>
</dbReference>
<dbReference type="Proteomes" id="UP000176705">
    <property type="component" value="Unassembled WGS sequence"/>
</dbReference>